<feature type="transmembrane region" description="Helical" evidence="1">
    <location>
        <begin position="7"/>
        <end position="24"/>
    </location>
</feature>
<proteinExistence type="predicted"/>
<feature type="transmembrane region" description="Helical" evidence="1">
    <location>
        <begin position="30"/>
        <end position="53"/>
    </location>
</feature>
<dbReference type="Proteomes" id="UP000198379">
    <property type="component" value="Unassembled WGS sequence"/>
</dbReference>
<organism evidence="2 3">
    <name type="scientific">Dokdonia pacifica</name>
    <dbReference type="NCBI Taxonomy" id="1627892"/>
    <lineage>
        <taxon>Bacteria</taxon>
        <taxon>Pseudomonadati</taxon>
        <taxon>Bacteroidota</taxon>
        <taxon>Flavobacteriia</taxon>
        <taxon>Flavobacteriales</taxon>
        <taxon>Flavobacteriaceae</taxon>
        <taxon>Dokdonia</taxon>
    </lineage>
</organism>
<protein>
    <submittedName>
        <fullName evidence="2">Uncharacterized protein</fullName>
    </submittedName>
</protein>
<feature type="transmembrane region" description="Helical" evidence="1">
    <location>
        <begin position="84"/>
        <end position="100"/>
    </location>
</feature>
<dbReference type="EMBL" id="FZNY01000006">
    <property type="protein sequence ID" value="SNS09237.1"/>
    <property type="molecule type" value="Genomic_DNA"/>
</dbReference>
<keyword evidence="1" id="KW-1133">Transmembrane helix</keyword>
<dbReference type="RefSeq" id="WP_143337175.1">
    <property type="nucleotide sequence ID" value="NZ_BMEP01000005.1"/>
</dbReference>
<gene>
    <name evidence="2" type="ORF">SAMN06265376_106308</name>
</gene>
<keyword evidence="1" id="KW-0812">Transmembrane</keyword>
<sequence>MRTTRNINYFLMGVGILLSLLGLISNGFWLIAAVFAFFLGIFQGITGLFLFMYKPFSTRFQLYIGGLLLFLGSCYLPWEKSWMFLPIPLSLYFTFMLYTINPEKL</sequence>
<evidence type="ECO:0000313" key="2">
    <source>
        <dbReference type="EMBL" id="SNS09237.1"/>
    </source>
</evidence>
<keyword evidence="3" id="KW-1185">Reference proteome</keyword>
<accession>A0A239BM28</accession>
<dbReference type="AlphaFoldDB" id="A0A239BM28"/>
<keyword evidence="1" id="KW-0472">Membrane</keyword>
<name>A0A239BM28_9FLAO</name>
<evidence type="ECO:0000313" key="3">
    <source>
        <dbReference type="Proteomes" id="UP000198379"/>
    </source>
</evidence>
<reference evidence="2 3" key="1">
    <citation type="submission" date="2017-06" db="EMBL/GenBank/DDBJ databases">
        <authorList>
            <person name="Kim H.J."/>
            <person name="Triplett B.A."/>
        </authorList>
    </citation>
    <scope>NUCLEOTIDE SEQUENCE [LARGE SCALE GENOMIC DNA]</scope>
    <source>
        <strain evidence="2 3">DSM 25597</strain>
    </source>
</reference>
<feature type="transmembrane region" description="Helical" evidence="1">
    <location>
        <begin position="60"/>
        <end position="78"/>
    </location>
</feature>
<evidence type="ECO:0000256" key="1">
    <source>
        <dbReference type="SAM" id="Phobius"/>
    </source>
</evidence>